<evidence type="ECO:0000256" key="5">
    <source>
        <dbReference type="ARBA" id="ARBA00022989"/>
    </source>
</evidence>
<keyword evidence="6" id="KW-0472">Membrane</keyword>
<keyword evidence="5" id="KW-1133">Transmembrane helix</keyword>
<evidence type="ECO:0000256" key="3">
    <source>
        <dbReference type="ARBA" id="ARBA00022475"/>
    </source>
</evidence>
<evidence type="ECO:0000256" key="4">
    <source>
        <dbReference type="ARBA" id="ARBA00022692"/>
    </source>
</evidence>
<evidence type="ECO:0000256" key="7">
    <source>
        <dbReference type="RuleBase" id="RU003879"/>
    </source>
</evidence>
<comment type="similarity">
    <text evidence="2 7">Belongs to the ExbD/TolR family.</text>
</comment>
<dbReference type="OrthoDB" id="9793581at2"/>
<comment type="subcellular location">
    <subcellularLocation>
        <location evidence="1">Cell membrane</location>
        <topology evidence="1">Single-pass membrane protein</topology>
    </subcellularLocation>
    <subcellularLocation>
        <location evidence="7">Cell membrane</location>
        <topology evidence="7">Single-pass type II membrane protein</topology>
    </subcellularLocation>
</comment>
<accession>A0A1G8DGD3</accession>
<dbReference type="AlphaFoldDB" id="A0A1G8DGD3"/>
<dbReference type="GO" id="GO:0005886">
    <property type="term" value="C:plasma membrane"/>
    <property type="evidence" value="ECO:0007669"/>
    <property type="project" value="UniProtKB-SubCell"/>
</dbReference>
<dbReference type="GO" id="GO:0015031">
    <property type="term" value="P:protein transport"/>
    <property type="evidence" value="ECO:0007669"/>
    <property type="project" value="UniProtKB-KW"/>
</dbReference>
<dbReference type="PANTHER" id="PTHR30558">
    <property type="entry name" value="EXBD MEMBRANE COMPONENT OF PMF-DRIVEN MACROMOLECULE IMPORT SYSTEM"/>
    <property type="match status" value="1"/>
</dbReference>
<evidence type="ECO:0000256" key="1">
    <source>
        <dbReference type="ARBA" id="ARBA00004162"/>
    </source>
</evidence>
<dbReference type="PANTHER" id="PTHR30558:SF3">
    <property type="entry name" value="BIOPOLYMER TRANSPORT PROTEIN EXBD-RELATED"/>
    <property type="match status" value="1"/>
</dbReference>
<dbReference type="EMBL" id="FNCH01000029">
    <property type="protein sequence ID" value="SDH56691.1"/>
    <property type="molecule type" value="Genomic_DNA"/>
</dbReference>
<dbReference type="STRING" id="405671.SAMN05421827_12930"/>
<evidence type="ECO:0000256" key="6">
    <source>
        <dbReference type="ARBA" id="ARBA00023136"/>
    </source>
</evidence>
<keyword evidence="7" id="KW-0653">Protein transport</keyword>
<name>A0A1G8DGD3_9SPHI</name>
<evidence type="ECO:0000313" key="9">
    <source>
        <dbReference type="Proteomes" id="UP000199643"/>
    </source>
</evidence>
<keyword evidence="9" id="KW-1185">Reference proteome</keyword>
<sequence>MPRIKVKRTSTVTDMTAMCDVAALLLTFFILTATARQPEPLAVSTPSSTYEFKVPVENNAILTIGQGKVFFEVAGNKVREKTLQLMGEQYGVKFTPEEVARFSGIGSFGVPIQSLKQLIAMNAGDRMKPGIQPGIPADSTDNQLNAWVLNARKATKEINNQDMRISIKGDAKEEYPVVKKIIDVLQKQSVNKFLLVTNSEAKKKK</sequence>
<dbReference type="Proteomes" id="UP000199643">
    <property type="component" value="Unassembled WGS sequence"/>
</dbReference>
<protein>
    <submittedName>
        <fullName evidence="8">Biopolymer transport protein ExbD/TolR</fullName>
    </submittedName>
</protein>
<dbReference type="RefSeq" id="WP_090504294.1">
    <property type="nucleotide sequence ID" value="NZ_FNCH01000029.1"/>
</dbReference>
<keyword evidence="7" id="KW-0813">Transport</keyword>
<reference evidence="9" key="1">
    <citation type="submission" date="2016-10" db="EMBL/GenBank/DDBJ databases">
        <authorList>
            <person name="Varghese N."/>
            <person name="Submissions S."/>
        </authorList>
    </citation>
    <scope>NUCLEOTIDE SEQUENCE [LARGE SCALE GENOMIC DNA]</scope>
    <source>
        <strain evidence="9">DSM 17933</strain>
    </source>
</reference>
<evidence type="ECO:0000256" key="2">
    <source>
        <dbReference type="ARBA" id="ARBA00005811"/>
    </source>
</evidence>
<keyword evidence="4 7" id="KW-0812">Transmembrane</keyword>
<proteinExistence type="inferred from homology"/>
<evidence type="ECO:0000313" key="8">
    <source>
        <dbReference type="EMBL" id="SDH56691.1"/>
    </source>
</evidence>
<dbReference type="GO" id="GO:0022857">
    <property type="term" value="F:transmembrane transporter activity"/>
    <property type="evidence" value="ECO:0007669"/>
    <property type="project" value="InterPro"/>
</dbReference>
<organism evidence="8 9">
    <name type="scientific">Pedobacter terrae</name>
    <dbReference type="NCBI Taxonomy" id="405671"/>
    <lineage>
        <taxon>Bacteria</taxon>
        <taxon>Pseudomonadati</taxon>
        <taxon>Bacteroidota</taxon>
        <taxon>Sphingobacteriia</taxon>
        <taxon>Sphingobacteriales</taxon>
        <taxon>Sphingobacteriaceae</taxon>
        <taxon>Pedobacter</taxon>
    </lineage>
</organism>
<gene>
    <name evidence="8" type="ORF">SAMN05421827_12930</name>
</gene>
<keyword evidence="3" id="KW-1003">Cell membrane</keyword>
<dbReference type="InterPro" id="IPR003400">
    <property type="entry name" value="ExbD"/>
</dbReference>
<dbReference type="Pfam" id="PF02472">
    <property type="entry name" value="ExbD"/>
    <property type="match status" value="1"/>
</dbReference>